<accession>A0A225V5J8</accession>
<evidence type="ECO:0008006" key="3">
    <source>
        <dbReference type="Google" id="ProtNLM"/>
    </source>
</evidence>
<dbReference type="AlphaFoldDB" id="A0A225V5J8"/>
<evidence type="ECO:0000313" key="2">
    <source>
        <dbReference type="Proteomes" id="UP000198211"/>
    </source>
</evidence>
<gene>
    <name evidence="1" type="ORF">PHMEG_00028437</name>
</gene>
<name>A0A225V5J8_9STRA</name>
<sequence>MREEFSLWQAKLHVNVPLPPEPAVEMVDGAEGPEPMDLSNASAAGQQETRTNVRRFRCENIGHYARECTTPVHLVQGRRGDTGYRHGRTNNAMGQHACLQRTRGMETAGPSEREYLCKVQYDKPIIVILKMTSMTKRADSLRVLADSDVSSNLFDSNRHVPKSPLEVRLATGAIVKTEKRVIRARLSYNTRCFVKGLLVLDLDDKLDMVLGMP</sequence>
<proteinExistence type="predicted"/>
<evidence type="ECO:0000313" key="1">
    <source>
        <dbReference type="EMBL" id="OWZ00384.1"/>
    </source>
</evidence>
<dbReference type="Proteomes" id="UP000198211">
    <property type="component" value="Unassembled WGS sequence"/>
</dbReference>
<dbReference type="EMBL" id="NBNE01007656">
    <property type="protein sequence ID" value="OWZ00384.1"/>
    <property type="molecule type" value="Genomic_DNA"/>
</dbReference>
<organism evidence="1 2">
    <name type="scientific">Phytophthora megakarya</name>
    <dbReference type="NCBI Taxonomy" id="4795"/>
    <lineage>
        <taxon>Eukaryota</taxon>
        <taxon>Sar</taxon>
        <taxon>Stramenopiles</taxon>
        <taxon>Oomycota</taxon>
        <taxon>Peronosporomycetes</taxon>
        <taxon>Peronosporales</taxon>
        <taxon>Peronosporaceae</taxon>
        <taxon>Phytophthora</taxon>
    </lineage>
</organism>
<reference evidence="2" key="1">
    <citation type="submission" date="2017-03" db="EMBL/GenBank/DDBJ databases">
        <title>Phytopthora megakarya and P. palmivora, two closely related causual agents of cacao black pod achieved similar genome size and gene model numbers by different mechanisms.</title>
        <authorList>
            <person name="Ali S."/>
            <person name="Shao J."/>
            <person name="Larry D.J."/>
            <person name="Kronmiller B."/>
            <person name="Shen D."/>
            <person name="Strem M.D."/>
            <person name="Melnick R.L."/>
            <person name="Guiltinan M.J."/>
            <person name="Tyler B.M."/>
            <person name="Meinhardt L.W."/>
            <person name="Bailey B.A."/>
        </authorList>
    </citation>
    <scope>NUCLEOTIDE SEQUENCE [LARGE SCALE GENOMIC DNA]</scope>
    <source>
        <strain evidence="2">zdho120</strain>
    </source>
</reference>
<keyword evidence="2" id="KW-1185">Reference proteome</keyword>
<comment type="caution">
    <text evidence="1">The sequence shown here is derived from an EMBL/GenBank/DDBJ whole genome shotgun (WGS) entry which is preliminary data.</text>
</comment>
<protein>
    <recommendedName>
        <fullName evidence="3">CCHC-type domain-containing protein</fullName>
    </recommendedName>
</protein>